<sequence>MYLAICKPFFTNETSLEKLSLYQFSEGCSMPMLHEQSFPLVCHAV</sequence>
<organism evidence="1">
    <name type="scientific">Rhizophora mucronata</name>
    <name type="common">Asiatic mangrove</name>
    <dbReference type="NCBI Taxonomy" id="61149"/>
    <lineage>
        <taxon>Eukaryota</taxon>
        <taxon>Viridiplantae</taxon>
        <taxon>Streptophyta</taxon>
        <taxon>Embryophyta</taxon>
        <taxon>Tracheophyta</taxon>
        <taxon>Spermatophyta</taxon>
        <taxon>Magnoliopsida</taxon>
        <taxon>eudicotyledons</taxon>
        <taxon>Gunneridae</taxon>
        <taxon>Pentapetalae</taxon>
        <taxon>rosids</taxon>
        <taxon>fabids</taxon>
        <taxon>Malpighiales</taxon>
        <taxon>Rhizophoraceae</taxon>
        <taxon>Rhizophora</taxon>
    </lineage>
</organism>
<dbReference type="EMBL" id="GGEC01059602">
    <property type="protein sequence ID" value="MBX40086.1"/>
    <property type="molecule type" value="Transcribed_RNA"/>
</dbReference>
<name>A0A2P2NC84_RHIMU</name>
<accession>A0A2P2NC84</accession>
<proteinExistence type="predicted"/>
<dbReference type="AlphaFoldDB" id="A0A2P2NC84"/>
<evidence type="ECO:0000313" key="1">
    <source>
        <dbReference type="EMBL" id="MBX40086.1"/>
    </source>
</evidence>
<reference evidence="1" key="1">
    <citation type="submission" date="2018-02" db="EMBL/GenBank/DDBJ databases">
        <title>Rhizophora mucronata_Transcriptome.</title>
        <authorList>
            <person name="Meera S.P."/>
            <person name="Sreeshan A."/>
            <person name="Augustine A."/>
        </authorList>
    </citation>
    <scope>NUCLEOTIDE SEQUENCE</scope>
    <source>
        <tissue evidence="1">Leaf</tissue>
    </source>
</reference>
<protein>
    <submittedName>
        <fullName evidence="1">Uncharacterized protein</fullName>
    </submittedName>
</protein>